<evidence type="ECO:0000256" key="1">
    <source>
        <dbReference type="SAM" id="MobiDB-lite"/>
    </source>
</evidence>
<organism evidence="2 3">
    <name type="scientific">Diceros bicornis minor</name>
    <name type="common">South-central black rhinoceros</name>
    <dbReference type="NCBI Taxonomy" id="77932"/>
    <lineage>
        <taxon>Eukaryota</taxon>
        <taxon>Metazoa</taxon>
        <taxon>Chordata</taxon>
        <taxon>Craniata</taxon>
        <taxon>Vertebrata</taxon>
        <taxon>Euteleostomi</taxon>
        <taxon>Mammalia</taxon>
        <taxon>Eutheria</taxon>
        <taxon>Laurasiatheria</taxon>
        <taxon>Perissodactyla</taxon>
        <taxon>Rhinocerotidae</taxon>
        <taxon>Diceros</taxon>
    </lineage>
</organism>
<dbReference type="Proteomes" id="UP000551758">
    <property type="component" value="Unassembled WGS sequence"/>
</dbReference>
<feature type="non-terminal residue" evidence="2">
    <location>
        <position position="1"/>
    </location>
</feature>
<gene>
    <name evidence="2" type="ORF">HPG69_018707</name>
</gene>
<keyword evidence="3" id="KW-1185">Reference proteome</keyword>
<accession>A0A7J7EDQ8</accession>
<dbReference type="EMBL" id="JACDTQ010003538">
    <property type="protein sequence ID" value="KAF5913823.1"/>
    <property type="molecule type" value="Genomic_DNA"/>
</dbReference>
<feature type="region of interest" description="Disordered" evidence="1">
    <location>
        <begin position="24"/>
        <end position="52"/>
    </location>
</feature>
<evidence type="ECO:0000313" key="3">
    <source>
        <dbReference type="Proteomes" id="UP000551758"/>
    </source>
</evidence>
<name>A0A7J7EDQ8_DICBM</name>
<reference evidence="2 3" key="1">
    <citation type="journal article" date="2020" name="Mol. Biol. Evol.">
        <title>Interspecific Gene Flow and the Evolution of Specialization in Black and White Rhinoceros.</title>
        <authorList>
            <person name="Moodley Y."/>
            <person name="Westbury M.V."/>
            <person name="Russo I.M."/>
            <person name="Gopalakrishnan S."/>
            <person name="Rakotoarivelo A."/>
            <person name="Olsen R.A."/>
            <person name="Prost S."/>
            <person name="Tunstall T."/>
            <person name="Ryder O.A."/>
            <person name="Dalen L."/>
            <person name="Bruford M.W."/>
        </authorList>
    </citation>
    <scope>NUCLEOTIDE SEQUENCE [LARGE SCALE GENOMIC DNA]</scope>
    <source>
        <strain evidence="2">SBR-YM</strain>
        <tissue evidence="2">Skin</tissue>
    </source>
</reference>
<evidence type="ECO:0000313" key="2">
    <source>
        <dbReference type="EMBL" id="KAF5913823.1"/>
    </source>
</evidence>
<sequence length="105" mass="10990">KPVTHKPTPGGGLCPAPSSAAIPSSAAAFAAPRRPPAELQPQPPCRGLHLDPSAALGGSALRVRKERELGGFLSGRSMPRWEGQREQNATKFPSALAWTAAPYLL</sequence>
<protein>
    <submittedName>
        <fullName evidence="2">Uncharacterized protein</fullName>
    </submittedName>
</protein>
<dbReference type="AlphaFoldDB" id="A0A7J7EDQ8"/>
<proteinExistence type="predicted"/>
<comment type="caution">
    <text evidence="2">The sequence shown here is derived from an EMBL/GenBank/DDBJ whole genome shotgun (WGS) entry which is preliminary data.</text>
</comment>